<evidence type="ECO:0000256" key="1">
    <source>
        <dbReference type="PROSITE-ProRule" id="PRU00285"/>
    </source>
</evidence>
<feature type="domain" description="SHSP" evidence="2">
    <location>
        <begin position="32"/>
        <end position="140"/>
    </location>
</feature>
<dbReference type="AlphaFoldDB" id="A0A9W7YJ38"/>
<reference evidence="3" key="1">
    <citation type="submission" date="2022-07" db="EMBL/GenBank/DDBJ databases">
        <title>Phylogenomic reconstructions and comparative analyses of Kickxellomycotina fungi.</title>
        <authorList>
            <person name="Reynolds N.K."/>
            <person name="Stajich J.E."/>
            <person name="Barry K."/>
            <person name="Grigoriev I.V."/>
            <person name="Crous P."/>
            <person name="Smith M.E."/>
        </authorList>
    </citation>
    <scope>NUCLEOTIDE SEQUENCE</scope>
    <source>
        <strain evidence="3">BCRC 34381</strain>
    </source>
</reference>
<name>A0A9W7YJ38_9FUNG</name>
<organism evidence="3 4">
    <name type="scientific">Coemansia biformis</name>
    <dbReference type="NCBI Taxonomy" id="1286918"/>
    <lineage>
        <taxon>Eukaryota</taxon>
        <taxon>Fungi</taxon>
        <taxon>Fungi incertae sedis</taxon>
        <taxon>Zoopagomycota</taxon>
        <taxon>Kickxellomycotina</taxon>
        <taxon>Kickxellomycetes</taxon>
        <taxon>Kickxellales</taxon>
        <taxon>Kickxellaceae</taxon>
        <taxon>Coemansia</taxon>
    </lineage>
</organism>
<protein>
    <recommendedName>
        <fullName evidence="2">SHSP domain-containing protein</fullName>
    </recommendedName>
</protein>
<dbReference type="Proteomes" id="UP001143981">
    <property type="component" value="Unassembled WGS sequence"/>
</dbReference>
<evidence type="ECO:0000313" key="3">
    <source>
        <dbReference type="EMBL" id="KAJ1736050.1"/>
    </source>
</evidence>
<dbReference type="SUPFAM" id="SSF49764">
    <property type="entry name" value="HSP20-like chaperones"/>
    <property type="match status" value="1"/>
</dbReference>
<keyword evidence="4" id="KW-1185">Reference proteome</keyword>
<comment type="caution">
    <text evidence="3">The sequence shown here is derived from an EMBL/GenBank/DDBJ whole genome shotgun (WGS) entry which is preliminary data.</text>
</comment>
<comment type="similarity">
    <text evidence="1">Belongs to the small heat shock protein (HSP20) family.</text>
</comment>
<dbReference type="InterPro" id="IPR008978">
    <property type="entry name" value="HSP20-like_chaperone"/>
</dbReference>
<dbReference type="EMBL" id="JANBOI010000004">
    <property type="protein sequence ID" value="KAJ1736050.1"/>
    <property type="molecule type" value="Genomic_DNA"/>
</dbReference>
<evidence type="ECO:0000259" key="2">
    <source>
        <dbReference type="PROSITE" id="PS01031"/>
    </source>
</evidence>
<proteinExistence type="inferred from homology"/>
<sequence>MESLFDGFFGSIESLRQAGAADRGVDAALSGISSGMWAPRVERWESDDAVHILAHLPNVASDQVCVDTNTPGRLKLYSECCAHTAYDSGRDRVRERRLGQFEKDIPLPPGVRIAEMVVAAHEPGGVAITIPKSRAGGAAP</sequence>
<dbReference type="Gene3D" id="2.60.40.790">
    <property type="match status" value="1"/>
</dbReference>
<dbReference type="InterPro" id="IPR002068">
    <property type="entry name" value="A-crystallin/Hsp20_dom"/>
</dbReference>
<evidence type="ECO:0000313" key="4">
    <source>
        <dbReference type="Proteomes" id="UP001143981"/>
    </source>
</evidence>
<gene>
    <name evidence="3" type="ORF">LPJ61_000193</name>
</gene>
<dbReference type="CDD" id="cd00298">
    <property type="entry name" value="ACD_sHsps_p23-like"/>
    <property type="match status" value="1"/>
</dbReference>
<dbReference type="PROSITE" id="PS01031">
    <property type="entry name" value="SHSP"/>
    <property type="match status" value="1"/>
</dbReference>
<accession>A0A9W7YJ38</accession>
<dbReference type="OrthoDB" id="1431247at2759"/>